<dbReference type="AlphaFoldDB" id="A0ABD3DKP9"/>
<reference evidence="2" key="1">
    <citation type="journal article" date="2024" name="IScience">
        <title>Strigolactones Initiate the Formation of Haustorium-like Structures in Castilleja.</title>
        <authorList>
            <person name="Buerger M."/>
            <person name="Peterson D."/>
            <person name="Chory J."/>
        </authorList>
    </citation>
    <scope>NUCLEOTIDE SEQUENCE [LARGE SCALE GENOMIC DNA]</scope>
</reference>
<dbReference type="EMBL" id="JAVIJP010000016">
    <property type="protein sequence ID" value="KAL3642627.1"/>
    <property type="molecule type" value="Genomic_DNA"/>
</dbReference>
<accession>A0ABD3DKP9</accession>
<comment type="caution">
    <text evidence="1">The sequence shown here is derived from an EMBL/GenBank/DDBJ whole genome shotgun (WGS) entry which is preliminary data.</text>
</comment>
<keyword evidence="2" id="KW-1185">Reference proteome</keyword>
<gene>
    <name evidence="1" type="ORF">CASFOL_013442</name>
</gene>
<protein>
    <submittedName>
        <fullName evidence="1">Uncharacterized protein</fullName>
    </submittedName>
</protein>
<evidence type="ECO:0000313" key="2">
    <source>
        <dbReference type="Proteomes" id="UP001632038"/>
    </source>
</evidence>
<name>A0ABD3DKP9_9LAMI</name>
<sequence length="74" mass="8340">MTGKRKFDGSTYELGDSSRSLRSLRVSQLTNSVISDAVNGFSYFDNGDCEYICQHCGALFCFAERIMRTQNRGK</sequence>
<organism evidence="1 2">
    <name type="scientific">Castilleja foliolosa</name>
    <dbReference type="NCBI Taxonomy" id="1961234"/>
    <lineage>
        <taxon>Eukaryota</taxon>
        <taxon>Viridiplantae</taxon>
        <taxon>Streptophyta</taxon>
        <taxon>Embryophyta</taxon>
        <taxon>Tracheophyta</taxon>
        <taxon>Spermatophyta</taxon>
        <taxon>Magnoliopsida</taxon>
        <taxon>eudicotyledons</taxon>
        <taxon>Gunneridae</taxon>
        <taxon>Pentapetalae</taxon>
        <taxon>asterids</taxon>
        <taxon>lamiids</taxon>
        <taxon>Lamiales</taxon>
        <taxon>Orobanchaceae</taxon>
        <taxon>Pedicularideae</taxon>
        <taxon>Castillejinae</taxon>
        <taxon>Castilleja</taxon>
    </lineage>
</organism>
<evidence type="ECO:0000313" key="1">
    <source>
        <dbReference type="EMBL" id="KAL3642627.1"/>
    </source>
</evidence>
<dbReference type="Proteomes" id="UP001632038">
    <property type="component" value="Unassembled WGS sequence"/>
</dbReference>
<proteinExistence type="predicted"/>